<reference evidence="1 2" key="1">
    <citation type="submission" date="2019-05" db="EMBL/GenBank/DDBJ databases">
        <title>Another draft genome of Portunus trituberculatus and its Hox gene families provides insights of decapod evolution.</title>
        <authorList>
            <person name="Jeong J.-H."/>
            <person name="Song I."/>
            <person name="Kim S."/>
            <person name="Choi T."/>
            <person name="Kim D."/>
            <person name="Ryu S."/>
            <person name="Kim W."/>
        </authorList>
    </citation>
    <scope>NUCLEOTIDE SEQUENCE [LARGE SCALE GENOMIC DNA]</scope>
    <source>
        <tissue evidence="1">Muscle</tissue>
    </source>
</reference>
<comment type="caution">
    <text evidence="1">The sequence shown here is derived from an EMBL/GenBank/DDBJ whole genome shotgun (WGS) entry which is preliminary data.</text>
</comment>
<protein>
    <submittedName>
        <fullName evidence="1">Uncharacterized protein</fullName>
    </submittedName>
</protein>
<name>A0A5B7I275_PORTR</name>
<dbReference type="Proteomes" id="UP000324222">
    <property type="component" value="Unassembled WGS sequence"/>
</dbReference>
<accession>A0A5B7I275</accession>
<proteinExistence type="predicted"/>
<sequence length="49" mass="5450">MPNVGRVMAPRAAHHPKIKEAEAGSLGRRVLKRSLLLGLRAIIYFIRGK</sequence>
<dbReference type="EMBL" id="VSRR010042538">
    <property type="protein sequence ID" value="MPC76076.1"/>
    <property type="molecule type" value="Genomic_DNA"/>
</dbReference>
<keyword evidence="2" id="KW-1185">Reference proteome</keyword>
<evidence type="ECO:0000313" key="2">
    <source>
        <dbReference type="Proteomes" id="UP000324222"/>
    </source>
</evidence>
<evidence type="ECO:0000313" key="1">
    <source>
        <dbReference type="EMBL" id="MPC76076.1"/>
    </source>
</evidence>
<organism evidence="1 2">
    <name type="scientific">Portunus trituberculatus</name>
    <name type="common">Swimming crab</name>
    <name type="synonym">Neptunus trituberculatus</name>
    <dbReference type="NCBI Taxonomy" id="210409"/>
    <lineage>
        <taxon>Eukaryota</taxon>
        <taxon>Metazoa</taxon>
        <taxon>Ecdysozoa</taxon>
        <taxon>Arthropoda</taxon>
        <taxon>Crustacea</taxon>
        <taxon>Multicrustacea</taxon>
        <taxon>Malacostraca</taxon>
        <taxon>Eumalacostraca</taxon>
        <taxon>Eucarida</taxon>
        <taxon>Decapoda</taxon>
        <taxon>Pleocyemata</taxon>
        <taxon>Brachyura</taxon>
        <taxon>Eubrachyura</taxon>
        <taxon>Portunoidea</taxon>
        <taxon>Portunidae</taxon>
        <taxon>Portuninae</taxon>
        <taxon>Portunus</taxon>
    </lineage>
</organism>
<gene>
    <name evidence="1" type="ORF">E2C01_070478</name>
</gene>
<dbReference type="AlphaFoldDB" id="A0A5B7I275"/>